<name>A0A2S6N4T7_9HYPH</name>
<proteinExistence type="predicted"/>
<accession>A0A2S6N4T7</accession>
<evidence type="ECO:0000313" key="2">
    <source>
        <dbReference type="Proteomes" id="UP000239089"/>
    </source>
</evidence>
<evidence type="ECO:0000313" key="1">
    <source>
        <dbReference type="EMBL" id="PPQ29619.1"/>
    </source>
</evidence>
<dbReference type="Proteomes" id="UP000239089">
    <property type="component" value="Unassembled WGS sequence"/>
</dbReference>
<dbReference type="SUPFAM" id="SSF53448">
    <property type="entry name" value="Nucleotide-diphospho-sugar transferases"/>
    <property type="match status" value="1"/>
</dbReference>
<sequence length="261" mass="28407">MPEQHLFIATPCYGGMVTQRYMYSTVGLLNLGRELGVKVSLNLLGNESLITRGRNLLVSRFLDDASATHLIFIDADIGFDPAQVARMMAFDQEVVAGMYPLKLLDWNSGLQRAVAGEAVETAPLRYVGAPCEGGEAEARDGFVTGTYAGTGFMMIRREALLTMAEAYPQLRYSASHAGSMHTGAPSFSPNQYAFFDCMIDPDTGVYLSEDYTFCRLWRNTGGKVWLDTQGALTHVGPHEFSGAPAVRDLAQAMPDALSRAA</sequence>
<dbReference type="InterPro" id="IPR029044">
    <property type="entry name" value="Nucleotide-diphossugar_trans"/>
</dbReference>
<dbReference type="AlphaFoldDB" id="A0A2S6N4T7"/>
<dbReference type="EMBL" id="NHSJ01000089">
    <property type="protein sequence ID" value="PPQ29619.1"/>
    <property type="molecule type" value="Genomic_DNA"/>
</dbReference>
<organism evidence="1 2">
    <name type="scientific">Rhodoblastus sphagnicola</name>
    <dbReference type="NCBI Taxonomy" id="333368"/>
    <lineage>
        <taxon>Bacteria</taxon>
        <taxon>Pseudomonadati</taxon>
        <taxon>Pseudomonadota</taxon>
        <taxon>Alphaproteobacteria</taxon>
        <taxon>Hyphomicrobiales</taxon>
        <taxon>Rhodoblastaceae</taxon>
        <taxon>Rhodoblastus</taxon>
    </lineage>
</organism>
<gene>
    <name evidence="1" type="ORF">CCR94_14940</name>
</gene>
<comment type="caution">
    <text evidence="1">The sequence shown here is derived from an EMBL/GenBank/DDBJ whole genome shotgun (WGS) entry which is preliminary data.</text>
</comment>
<dbReference type="OrthoDB" id="561165at2"/>
<reference evidence="1 2" key="1">
    <citation type="journal article" date="2018" name="Arch. Microbiol.">
        <title>New insights into the metabolic potential of the phototrophic purple bacterium Rhodopila globiformis DSM 161(T) from its draft genome sequence and evidence for a vanadium-dependent nitrogenase.</title>
        <authorList>
            <person name="Imhoff J.F."/>
            <person name="Rahn T."/>
            <person name="Kunzel S."/>
            <person name="Neulinger S.C."/>
        </authorList>
    </citation>
    <scope>NUCLEOTIDE SEQUENCE [LARGE SCALE GENOMIC DNA]</scope>
    <source>
        <strain evidence="1 2">DSM 16996</strain>
    </source>
</reference>
<evidence type="ECO:0008006" key="3">
    <source>
        <dbReference type="Google" id="ProtNLM"/>
    </source>
</evidence>
<protein>
    <recommendedName>
        <fullName evidence="3">Glycosyltransferase 2-like domain-containing protein</fullName>
    </recommendedName>
</protein>
<keyword evidence="2" id="KW-1185">Reference proteome</keyword>
<dbReference type="RefSeq" id="WP_104508658.1">
    <property type="nucleotide sequence ID" value="NZ_JACIGC010000015.1"/>
</dbReference>